<dbReference type="Pfam" id="PF13676">
    <property type="entry name" value="TIR_2"/>
    <property type="match status" value="1"/>
</dbReference>
<dbReference type="RefSeq" id="WP_397670879.1">
    <property type="nucleotide sequence ID" value="NZ_JBIRGH010000001.1"/>
</dbReference>
<dbReference type="NCBIfam" id="NF040586">
    <property type="entry name" value="FxSxx_TPR"/>
    <property type="match status" value="1"/>
</dbReference>
<proteinExistence type="predicted"/>
<dbReference type="InterPro" id="IPR053137">
    <property type="entry name" value="NLR-like"/>
</dbReference>
<dbReference type="Gene3D" id="1.25.40.10">
    <property type="entry name" value="Tetratricopeptide repeat domain"/>
    <property type="match status" value="2"/>
</dbReference>
<dbReference type="Pfam" id="PF00931">
    <property type="entry name" value="NB-ARC"/>
    <property type="match status" value="1"/>
</dbReference>
<feature type="compositionally biased region" description="Pro residues" evidence="1">
    <location>
        <begin position="174"/>
        <end position="183"/>
    </location>
</feature>
<name>A0ABW7R5G2_9ACTN</name>
<dbReference type="SUPFAM" id="SSF52540">
    <property type="entry name" value="P-loop containing nucleoside triphosphate hydrolases"/>
    <property type="match status" value="1"/>
</dbReference>
<gene>
    <name evidence="4" type="primary">fxsT</name>
    <name evidence="4" type="ORF">ACH4GP_02695</name>
</gene>
<dbReference type="InterPro" id="IPR011990">
    <property type="entry name" value="TPR-like_helical_dom_sf"/>
</dbReference>
<protein>
    <submittedName>
        <fullName evidence="4">FxSxx-COOH system tetratricopeptide repeat protein</fullName>
    </submittedName>
</protein>
<evidence type="ECO:0000313" key="5">
    <source>
        <dbReference type="Proteomes" id="UP001610990"/>
    </source>
</evidence>
<organism evidence="4 5">
    <name type="scientific">Streptomyces celluloflavus</name>
    <dbReference type="NCBI Taxonomy" id="58344"/>
    <lineage>
        <taxon>Bacteria</taxon>
        <taxon>Bacillati</taxon>
        <taxon>Actinomycetota</taxon>
        <taxon>Actinomycetes</taxon>
        <taxon>Kitasatosporales</taxon>
        <taxon>Streptomycetaceae</taxon>
        <taxon>Streptomyces</taxon>
    </lineage>
</organism>
<accession>A0ABW7R5G2</accession>
<dbReference type="PANTHER" id="PTHR46082:SF6">
    <property type="entry name" value="AAA+ ATPASE DOMAIN-CONTAINING PROTEIN-RELATED"/>
    <property type="match status" value="1"/>
</dbReference>
<dbReference type="InterPro" id="IPR027417">
    <property type="entry name" value="P-loop_NTPase"/>
</dbReference>
<feature type="compositionally biased region" description="Low complexity" evidence="1">
    <location>
        <begin position="1"/>
        <end position="29"/>
    </location>
</feature>
<feature type="region of interest" description="Disordered" evidence="1">
    <location>
        <begin position="162"/>
        <end position="192"/>
    </location>
</feature>
<dbReference type="Pfam" id="PF13424">
    <property type="entry name" value="TPR_12"/>
    <property type="match status" value="1"/>
</dbReference>
<reference evidence="4 5" key="1">
    <citation type="submission" date="2024-10" db="EMBL/GenBank/DDBJ databases">
        <title>The Natural Products Discovery Center: Release of the First 8490 Sequenced Strains for Exploring Actinobacteria Biosynthetic Diversity.</title>
        <authorList>
            <person name="Kalkreuter E."/>
            <person name="Kautsar S.A."/>
            <person name="Yang D."/>
            <person name="Bader C.D."/>
            <person name="Teijaro C.N."/>
            <person name="Fluegel L."/>
            <person name="Davis C.M."/>
            <person name="Simpson J.R."/>
            <person name="Lauterbach L."/>
            <person name="Steele A.D."/>
            <person name="Gui C."/>
            <person name="Meng S."/>
            <person name="Li G."/>
            <person name="Viehrig K."/>
            <person name="Ye F."/>
            <person name="Su P."/>
            <person name="Kiefer A.F."/>
            <person name="Nichols A."/>
            <person name="Cepeda A.J."/>
            <person name="Yan W."/>
            <person name="Fan B."/>
            <person name="Jiang Y."/>
            <person name="Adhikari A."/>
            <person name="Zheng C.-J."/>
            <person name="Schuster L."/>
            <person name="Cowan T.M."/>
            <person name="Smanski M.J."/>
            <person name="Chevrette M.G."/>
            <person name="De Carvalho L.P.S."/>
            <person name="Shen B."/>
        </authorList>
    </citation>
    <scope>NUCLEOTIDE SEQUENCE [LARGE SCALE GENOMIC DNA]</scope>
    <source>
        <strain evidence="4 5">NPDC018013</strain>
    </source>
</reference>
<sequence length="1021" mass="113737">MADQSTFSDSSGSSGSSGSPGPAGTSGPARSHEHITISYAGFNRPWAAWISHQLEQLGHGTTLLRWDPVPETPLADELSGLLAAEGRLLMVLDDWYFRLGPKSHEEWTDALQEVVTPHADRFAAVSVATQKLPATAAVLRPADLRDLDAVEANRRVLQRLGVTPARRPRGEPSPGAPRFPNDPPEVWNVPRRNNRFTGRDHVLEELHDKLAGGGRGAGPPLETRIALYGISGVGKSQIAAEYAHRFGNDYDVVWWISATNRGAAREQLAELANRLGLPVGHELGDRIRAVHEALRVGRPYRRWLLVFDSADDMEQIEDLVPDGRGHVLITTLTRDWSGSGSAQEIEVRPFNRMESVAYARRRAPRLTPLEADLLAEAVQDLPLLLAQTAAWLDANPMSPKEYIELIRRGEPSLVGIRISSDYPMAFQTSWAITLNTLRERSPAAVELLKLFAFFTPDAIPVPMLAKARRGDLPEHLADLAAEPISWNTALRRLTESTAVRLDYQLSEESDPAVETAQMHRLYHRFLRSDMTEDERDQMSATACRVLVTADPQNPSDTRYWERYAELIPHLEPAGVLDSPEPAVQELLLNCIEYLRVRGENRMGLRLCEQFLARWSTRMEPTRRTMLVLTHQHANMLRRMGRYREAEAVGSAIVDQLAAERTPADSDLLRAQDGLAGTLMALGSYEEAYTLFDTVWRTYTEVLGPEAPRTLSSRHNLGSALALLGRYEDALGTFRDVLAFRERELRARHHLTLNAGASYSRMLRLLGRYRDATSSQELNARLHRQVMGSHTPQTLRAEHDLALCLRRSGELGRADALMADLVERSRRVQGPRHPETLMVRADYATFLREHGDLGHARDLAEEIAERYRALAGADHPYTIGTLGNTGLARGAFGELTEALDIAERALGDMTRIMGPDHPWTLGCALNTAAARNRVEDEDGAVELSHDTLERAKATLGGTHPLTLSAKTALAEDLRTLRRGQEAAKLEQEAVQQLAETLGAEHPHTLSARRRRRPYWDFEPQPV</sequence>
<feature type="region of interest" description="Disordered" evidence="1">
    <location>
        <begin position="1"/>
        <end position="30"/>
    </location>
</feature>
<evidence type="ECO:0000256" key="1">
    <source>
        <dbReference type="SAM" id="MobiDB-lite"/>
    </source>
</evidence>
<keyword evidence="5" id="KW-1185">Reference proteome</keyword>
<dbReference type="Gene3D" id="3.40.50.300">
    <property type="entry name" value="P-loop containing nucleotide triphosphate hydrolases"/>
    <property type="match status" value="1"/>
</dbReference>
<dbReference type="Proteomes" id="UP001610990">
    <property type="component" value="Unassembled WGS sequence"/>
</dbReference>
<feature type="domain" description="NB-ARC" evidence="2">
    <location>
        <begin position="224"/>
        <end position="342"/>
    </location>
</feature>
<evidence type="ECO:0000259" key="3">
    <source>
        <dbReference type="Pfam" id="PF13676"/>
    </source>
</evidence>
<comment type="caution">
    <text evidence="4">The sequence shown here is derived from an EMBL/GenBank/DDBJ whole genome shotgun (WGS) entry which is preliminary data.</text>
</comment>
<feature type="domain" description="TIR" evidence="3">
    <location>
        <begin position="35"/>
        <end position="152"/>
    </location>
</feature>
<dbReference type="PANTHER" id="PTHR46082">
    <property type="entry name" value="ATP/GTP-BINDING PROTEIN-RELATED"/>
    <property type="match status" value="1"/>
</dbReference>
<dbReference type="SUPFAM" id="SSF48452">
    <property type="entry name" value="TPR-like"/>
    <property type="match status" value="2"/>
</dbReference>
<dbReference type="EMBL" id="JBIRGH010000001">
    <property type="protein sequence ID" value="MFH8583291.1"/>
    <property type="molecule type" value="Genomic_DNA"/>
</dbReference>
<dbReference type="InterPro" id="IPR002182">
    <property type="entry name" value="NB-ARC"/>
</dbReference>
<dbReference type="Pfam" id="PF13374">
    <property type="entry name" value="TPR_10"/>
    <property type="match status" value="3"/>
</dbReference>
<evidence type="ECO:0000313" key="4">
    <source>
        <dbReference type="EMBL" id="MFH8583291.1"/>
    </source>
</evidence>
<evidence type="ECO:0000259" key="2">
    <source>
        <dbReference type="Pfam" id="PF00931"/>
    </source>
</evidence>
<feature type="region of interest" description="Disordered" evidence="1">
    <location>
        <begin position="995"/>
        <end position="1021"/>
    </location>
</feature>
<dbReference type="InterPro" id="IPR000157">
    <property type="entry name" value="TIR_dom"/>
</dbReference>